<dbReference type="AlphaFoldDB" id="A0A1S3JSV9"/>
<reference evidence="3 4" key="1">
    <citation type="submission" date="2025-04" db="UniProtKB">
        <authorList>
            <consortium name="RefSeq"/>
        </authorList>
    </citation>
    <scope>IDENTIFICATION</scope>
    <source>
        <tissue evidence="3 4">Gonads</tissue>
    </source>
</reference>
<evidence type="ECO:0000313" key="3">
    <source>
        <dbReference type="RefSeq" id="XP_013413436.1"/>
    </source>
</evidence>
<organism evidence="2 5">
    <name type="scientific">Lingula anatina</name>
    <name type="common">Brachiopod</name>
    <name type="synonym">Lingula unguis</name>
    <dbReference type="NCBI Taxonomy" id="7574"/>
    <lineage>
        <taxon>Eukaryota</taxon>
        <taxon>Metazoa</taxon>
        <taxon>Spiralia</taxon>
        <taxon>Lophotrochozoa</taxon>
        <taxon>Brachiopoda</taxon>
        <taxon>Linguliformea</taxon>
        <taxon>Lingulata</taxon>
        <taxon>Lingulida</taxon>
        <taxon>Linguloidea</taxon>
        <taxon>Lingulidae</taxon>
        <taxon>Lingula</taxon>
    </lineage>
</organism>
<name>A0A1S3JSV9_LINAN</name>
<evidence type="ECO:0000256" key="1">
    <source>
        <dbReference type="SAM" id="Phobius"/>
    </source>
</evidence>
<dbReference type="KEGG" id="lak:106175828"/>
<keyword evidence="2" id="KW-1185">Reference proteome</keyword>
<dbReference type="GeneID" id="106175828"/>
<evidence type="ECO:0000313" key="2">
    <source>
        <dbReference type="Proteomes" id="UP000085678"/>
    </source>
</evidence>
<evidence type="ECO:0000313" key="4">
    <source>
        <dbReference type="RefSeq" id="XP_013413437.1"/>
    </source>
</evidence>
<accession>A0A1S3JSV9</accession>
<keyword evidence="1" id="KW-1133">Transmembrane helix</keyword>
<feature type="transmembrane region" description="Helical" evidence="1">
    <location>
        <begin position="105"/>
        <end position="135"/>
    </location>
</feature>
<proteinExistence type="predicted"/>
<sequence length="141" mass="15404">MGDMVLAGRTQAAVVSDGQNQAYAIRKEQAVVTEIAPGQYGIVTQQQTVYISASQQNLPALQYQPAGNAPVIVQVERDDDEDKCICCESCCTCSGTWYSFHGKGFFPVCMMVVFYIIFGVLVLALYCCWCILCAVCKSSDD</sequence>
<dbReference type="RefSeq" id="XP_013413436.1">
    <property type="nucleotide sequence ID" value="XM_013557982.1"/>
</dbReference>
<keyword evidence="1" id="KW-0472">Membrane</keyword>
<gene>
    <name evidence="3 4 5" type="primary">LOC106175828</name>
</gene>
<dbReference type="Proteomes" id="UP000085678">
    <property type="component" value="Unplaced"/>
</dbReference>
<dbReference type="RefSeq" id="XP_013413437.1">
    <property type="nucleotide sequence ID" value="XM_013557983.1"/>
</dbReference>
<protein>
    <submittedName>
        <fullName evidence="3 4">Uncharacterized protein LOC106175828</fullName>
    </submittedName>
</protein>
<evidence type="ECO:0000313" key="5">
    <source>
        <dbReference type="RefSeq" id="XP_013413438.1"/>
    </source>
</evidence>
<dbReference type="RefSeq" id="XP_013413438.1">
    <property type="nucleotide sequence ID" value="XM_013557984.1"/>
</dbReference>
<keyword evidence="1" id="KW-0812">Transmembrane</keyword>